<dbReference type="InterPro" id="IPR041539">
    <property type="entry name" value="CxC5"/>
</dbReference>
<gene>
    <name evidence="3" type="ORF">LACBIDRAFT_331943</name>
</gene>
<dbReference type="RefSeq" id="XP_001886420.1">
    <property type="nucleotide sequence ID" value="XM_001886385.1"/>
</dbReference>
<sequence length="785" mass="87827">MAQSTKTELENGKLFTEHATHVFDLALFESVSHVLSDFLWKGTSPSMGDIHGIAVKAWINLQLNQLTNKDFINSFAITQKNWPGATEYEKAATDPWAVGAKTAGRCGWYFQQLQKAGTRNPWEAAPIFGILAMFSMLPTVNAQQTQSPFPDIPFSVFSEFIASNFSSKISLSTVLLVLFTMTNNTTLLSLHARQQISKYPGERKTHTTGWITGLIRALTDQLGNKKDRLFKKSENKGGMNEDQVFVALGNKLDLFAKMLQLHPIDKDGKFKGKMKPISHDELKPVIMICPDAVECETMTCNPRSLLQNVRPRDIPEVTLIKGTDIYKKSYVLTGLCPKCQTQYSADRERVVGQTGSFDQVYLNSAVYLKVGQNVWVDCIFSSAVLNAMYNFHASANAYTDFWNNTFGELCKGKLIKISRRQVWQAFVQESIRTIADVSDQTLILKDGLSIDEVTSEAFSKLGANGIILPAGQHSCSECTQKYKKKADFLTGDDPAALVGRDENRVVPSLTGEGAADAAQDAARARELASRVQEDSDDEPMDVDHAPVKMDQLIVHMVIAHQHLAMLEEVSFVLCMKLNMEQSVIVQIQRSPSRFYCVETITAPCGVVIAWAKFPKSESPTNILNFLESVYPTAESRPDYICIDKACLLLRTAISNGSWDRIWKHTTQFIVDSYHYINHRVGDYICRKWCNPAPLNGSAPNLVVVEKDKHGRPYYKRAFNTQACEQLNAWLGGFESILKRMTQGNFDWFLSIASKTISVASKWATISLSHTVYAFRKLVQLAAFQS</sequence>
<dbReference type="GeneID" id="6082023"/>
<accession>B0DR42</accession>
<protein>
    <submittedName>
        <fullName evidence="3">Predicted protein</fullName>
    </submittedName>
</protein>
<keyword evidence="4" id="KW-1185">Reference proteome</keyword>
<name>B0DR42_LACBS</name>
<dbReference type="OrthoDB" id="2527272at2759"/>
<organism evidence="4">
    <name type="scientific">Laccaria bicolor (strain S238N-H82 / ATCC MYA-4686)</name>
    <name type="common">Bicoloured deceiver</name>
    <name type="synonym">Laccaria laccata var. bicolor</name>
    <dbReference type="NCBI Taxonomy" id="486041"/>
    <lineage>
        <taxon>Eukaryota</taxon>
        <taxon>Fungi</taxon>
        <taxon>Dikarya</taxon>
        <taxon>Basidiomycota</taxon>
        <taxon>Agaricomycotina</taxon>
        <taxon>Agaricomycetes</taxon>
        <taxon>Agaricomycetidae</taxon>
        <taxon>Agaricales</taxon>
        <taxon>Agaricineae</taxon>
        <taxon>Hydnangiaceae</taxon>
        <taxon>Laccaria</taxon>
    </lineage>
</organism>
<dbReference type="HOGENOM" id="CLU_004966_6_1_1"/>
<dbReference type="Proteomes" id="UP000001194">
    <property type="component" value="Unassembled WGS sequence"/>
</dbReference>
<dbReference type="InParanoid" id="B0DR42"/>
<dbReference type="AlphaFoldDB" id="B0DR42"/>
<evidence type="ECO:0000313" key="3">
    <source>
        <dbReference type="EMBL" id="EDR02997.1"/>
    </source>
</evidence>
<dbReference type="Pfam" id="PF18718">
    <property type="entry name" value="CxC5"/>
    <property type="match status" value="1"/>
</dbReference>
<feature type="compositionally biased region" description="Basic and acidic residues" evidence="1">
    <location>
        <begin position="522"/>
        <end position="533"/>
    </location>
</feature>
<dbReference type="EMBL" id="DS547127">
    <property type="protein sequence ID" value="EDR02997.1"/>
    <property type="molecule type" value="Genomic_DNA"/>
</dbReference>
<evidence type="ECO:0000256" key="1">
    <source>
        <dbReference type="SAM" id="MobiDB-lite"/>
    </source>
</evidence>
<evidence type="ECO:0000313" key="4">
    <source>
        <dbReference type="Proteomes" id="UP000001194"/>
    </source>
</evidence>
<dbReference type="KEGG" id="lbc:LACBIDRAFT_331943"/>
<reference evidence="3 4" key="1">
    <citation type="journal article" date="2008" name="Nature">
        <title>The genome of Laccaria bicolor provides insights into mycorrhizal symbiosis.</title>
        <authorList>
            <person name="Martin F."/>
            <person name="Aerts A."/>
            <person name="Ahren D."/>
            <person name="Brun A."/>
            <person name="Danchin E.G.J."/>
            <person name="Duchaussoy F."/>
            <person name="Gibon J."/>
            <person name="Kohler A."/>
            <person name="Lindquist E."/>
            <person name="Pereda V."/>
            <person name="Salamov A."/>
            <person name="Shapiro H.J."/>
            <person name="Wuyts J."/>
            <person name="Blaudez D."/>
            <person name="Buee M."/>
            <person name="Brokstein P."/>
            <person name="Canbaeck B."/>
            <person name="Cohen D."/>
            <person name="Courty P.E."/>
            <person name="Coutinho P.M."/>
            <person name="Delaruelle C."/>
            <person name="Detter J.C."/>
            <person name="Deveau A."/>
            <person name="DiFazio S."/>
            <person name="Duplessis S."/>
            <person name="Fraissinet-Tachet L."/>
            <person name="Lucic E."/>
            <person name="Frey-Klett P."/>
            <person name="Fourrey C."/>
            <person name="Feussner I."/>
            <person name="Gay G."/>
            <person name="Grimwood J."/>
            <person name="Hoegger P.J."/>
            <person name="Jain P."/>
            <person name="Kilaru S."/>
            <person name="Labbe J."/>
            <person name="Lin Y.C."/>
            <person name="Legue V."/>
            <person name="Le Tacon F."/>
            <person name="Marmeisse R."/>
            <person name="Melayah D."/>
            <person name="Montanini B."/>
            <person name="Muratet M."/>
            <person name="Nehls U."/>
            <person name="Niculita-Hirzel H."/>
            <person name="Oudot-Le Secq M.P."/>
            <person name="Peter M."/>
            <person name="Quesneville H."/>
            <person name="Rajashekar B."/>
            <person name="Reich M."/>
            <person name="Rouhier N."/>
            <person name="Schmutz J."/>
            <person name="Yin T."/>
            <person name="Chalot M."/>
            <person name="Henrissat B."/>
            <person name="Kuees U."/>
            <person name="Lucas S."/>
            <person name="Van de Peer Y."/>
            <person name="Podila G.K."/>
            <person name="Polle A."/>
            <person name="Pukkila P.J."/>
            <person name="Richardson P.M."/>
            <person name="Rouze P."/>
            <person name="Sanders I.R."/>
            <person name="Stajich J.E."/>
            <person name="Tunlid A."/>
            <person name="Tuskan G."/>
            <person name="Grigoriev I.V."/>
        </authorList>
    </citation>
    <scope>NUCLEOTIDE SEQUENCE [LARGE SCALE GENOMIC DNA]</scope>
    <source>
        <strain evidence="4">S238N-H82 / ATCC MYA-4686</strain>
    </source>
</reference>
<proteinExistence type="predicted"/>
<feature type="region of interest" description="Disordered" evidence="1">
    <location>
        <begin position="522"/>
        <end position="541"/>
    </location>
</feature>
<evidence type="ECO:0000259" key="2">
    <source>
        <dbReference type="Pfam" id="PF18718"/>
    </source>
</evidence>
<feature type="domain" description="CxC5 like cysteine cluster associated with KDZ" evidence="2">
    <location>
        <begin position="284"/>
        <end position="406"/>
    </location>
</feature>